<keyword evidence="2" id="KW-1185">Reference proteome</keyword>
<accession>A0A843WIT0</accession>
<gene>
    <name evidence="1" type="ORF">Taro_037284</name>
</gene>
<evidence type="ECO:0000313" key="2">
    <source>
        <dbReference type="Proteomes" id="UP000652761"/>
    </source>
</evidence>
<name>A0A843WIT0_COLES</name>
<comment type="caution">
    <text evidence="1">The sequence shown here is derived from an EMBL/GenBank/DDBJ whole genome shotgun (WGS) entry which is preliminary data.</text>
</comment>
<dbReference type="EMBL" id="NMUH01003226">
    <property type="protein sequence ID" value="MQM04485.1"/>
    <property type="molecule type" value="Genomic_DNA"/>
</dbReference>
<dbReference type="Proteomes" id="UP000652761">
    <property type="component" value="Unassembled WGS sequence"/>
</dbReference>
<organism evidence="1 2">
    <name type="scientific">Colocasia esculenta</name>
    <name type="common">Wild taro</name>
    <name type="synonym">Arum esculentum</name>
    <dbReference type="NCBI Taxonomy" id="4460"/>
    <lineage>
        <taxon>Eukaryota</taxon>
        <taxon>Viridiplantae</taxon>
        <taxon>Streptophyta</taxon>
        <taxon>Embryophyta</taxon>
        <taxon>Tracheophyta</taxon>
        <taxon>Spermatophyta</taxon>
        <taxon>Magnoliopsida</taxon>
        <taxon>Liliopsida</taxon>
        <taxon>Araceae</taxon>
        <taxon>Aroideae</taxon>
        <taxon>Colocasieae</taxon>
        <taxon>Colocasia</taxon>
    </lineage>
</organism>
<dbReference type="AlphaFoldDB" id="A0A843WIT0"/>
<proteinExistence type="predicted"/>
<evidence type="ECO:0000313" key="1">
    <source>
        <dbReference type="EMBL" id="MQM04485.1"/>
    </source>
</evidence>
<reference evidence="1" key="1">
    <citation type="submission" date="2017-07" db="EMBL/GenBank/DDBJ databases">
        <title>Taro Niue Genome Assembly and Annotation.</title>
        <authorList>
            <person name="Atibalentja N."/>
            <person name="Keating K."/>
            <person name="Fields C.J."/>
        </authorList>
    </citation>
    <scope>NUCLEOTIDE SEQUENCE</scope>
    <source>
        <strain evidence="1">Niue_2</strain>
        <tissue evidence="1">Leaf</tissue>
    </source>
</reference>
<sequence>MPSSFAEGLATTLPERNLGTVPEISESDLVPTGSKCRFRIRASQAVSIAARTNICILPKGYDNRCTSTHTPQWNFGPECNSTKLVSCRPSRSVDS</sequence>
<protein>
    <submittedName>
        <fullName evidence="1">Uncharacterized protein</fullName>
    </submittedName>
</protein>